<organism evidence="15 16">
    <name type="scientific">Cyanidium caldarium</name>
    <name type="common">Red alga</name>
    <dbReference type="NCBI Taxonomy" id="2771"/>
    <lineage>
        <taxon>Eukaryota</taxon>
        <taxon>Rhodophyta</taxon>
        <taxon>Bangiophyceae</taxon>
        <taxon>Cyanidiales</taxon>
        <taxon>Cyanidiaceae</taxon>
        <taxon>Cyanidium</taxon>
    </lineage>
</organism>
<dbReference type="Gene3D" id="3.90.79.10">
    <property type="entry name" value="Nucleoside Triphosphate Pyrophosphohydrolase"/>
    <property type="match status" value="1"/>
</dbReference>
<dbReference type="GO" id="GO:0006284">
    <property type="term" value="P:base-excision repair"/>
    <property type="evidence" value="ECO:0007669"/>
    <property type="project" value="UniProtKB-UniRule"/>
</dbReference>
<keyword evidence="12 13" id="KW-0326">Glycosidase</keyword>
<dbReference type="Gene3D" id="1.10.1670.10">
    <property type="entry name" value="Helix-hairpin-Helix base-excision DNA repair enzymes (C-terminal)"/>
    <property type="match status" value="1"/>
</dbReference>
<evidence type="ECO:0000256" key="3">
    <source>
        <dbReference type="ARBA" id="ARBA00012045"/>
    </source>
</evidence>
<evidence type="ECO:0000256" key="10">
    <source>
        <dbReference type="ARBA" id="ARBA00023014"/>
    </source>
</evidence>
<evidence type="ECO:0000256" key="11">
    <source>
        <dbReference type="ARBA" id="ARBA00023204"/>
    </source>
</evidence>
<dbReference type="GO" id="GO:0035485">
    <property type="term" value="F:adenine/guanine mispair binding"/>
    <property type="evidence" value="ECO:0007669"/>
    <property type="project" value="TreeGrafter"/>
</dbReference>
<dbReference type="InterPro" id="IPR011257">
    <property type="entry name" value="DNA_glycosylase"/>
</dbReference>
<dbReference type="Pfam" id="PF00730">
    <property type="entry name" value="HhH-GPD"/>
    <property type="match status" value="1"/>
</dbReference>
<dbReference type="Pfam" id="PF14815">
    <property type="entry name" value="NUDIX_4"/>
    <property type="match status" value="1"/>
</dbReference>
<protein>
    <recommendedName>
        <fullName evidence="4 13">Adenine DNA glycosylase</fullName>
        <ecNumber evidence="3 13">3.2.2.31</ecNumber>
    </recommendedName>
</protein>
<sequence>MHLRAVAWIAGAGWHPMKNGLDRRSVEKKDVGSSEALPSKRQRCVAVEGRAAVPSGSVPSPTDSGPVALEDIPQVRTALLEWYDRLGRQLPWRYRVSAPMDVHSTAPAVDPYVVYVSELMLQQTRVGTVLEYFSRWMARFPTLQSLAEASEEEVLRLWAGLGYYRRARALHAGARYLVQHHHGRMPSDMRSLLRVPGVGVYTAGAIASIAFGQPVPAVDGNATRVLSRLCGLTESGTAACRQALWQAARRLVDPQRPGDWNQALFDLGSTVCTPRVQAADCARCPLHRFCRAYNTAGEMPAFQPRVSTKKQRQERVYAFVVVRASSDGLQLLLRKRPGTGLLAGLWEVPNVIARPPVQGSDGSAEGLESWLASEWLLSEPATAPACELLIDILPNSLCRLLPPVHLQSASQPVRHVFTHIRQELQVFRVQVAGDEQVTDADWQWLSADRLHSVGVSTQMRKVIRAALAIMDEDTSRASEMEALSGV</sequence>
<dbReference type="GO" id="GO:0006298">
    <property type="term" value="P:mismatch repair"/>
    <property type="evidence" value="ECO:0007669"/>
    <property type="project" value="TreeGrafter"/>
</dbReference>
<evidence type="ECO:0000259" key="14">
    <source>
        <dbReference type="SMART" id="SM00478"/>
    </source>
</evidence>
<dbReference type="InterPro" id="IPR023170">
    <property type="entry name" value="HhH_base_excis_C"/>
</dbReference>
<name>A0AAV9ITZ5_CYACA</name>
<dbReference type="GO" id="GO:0000701">
    <property type="term" value="F:purine-specific mismatch base pair DNA N-glycosylase activity"/>
    <property type="evidence" value="ECO:0007669"/>
    <property type="project" value="UniProtKB-EC"/>
</dbReference>
<dbReference type="GO" id="GO:0046872">
    <property type="term" value="F:metal ion binding"/>
    <property type="evidence" value="ECO:0007669"/>
    <property type="project" value="UniProtKB-UniRule"/>
</dbReference>
<dbReference type="Proteomes" id="UP001301350">
    <property type="component" value="Unassembled WGS sequence"/>
</dbReference>
<dbReference type="CDD" id="cd03431">
    <property type="entry name" value="NUDIX_DNA_Glycosylase_C-MutY"/>
    <property type="match status" value="1"/>
</dbReference>
<keyword evidence="6" id="KW-0479">Metal-binding</keyword>
<comment type="cofactor">
    <cofactor evidence="13">
        <name>[4Fe-4S] cluster</name>
        <dbReference type="ChEBI" id="CHEBI:49883"/>
    </cofactor>
    <text evidence="13">Binds 1 [4Fe-4S] cluster.</text>
</comment>
<dbReference type="GO" id="GO:0005634">
    <property type="term" value="C:nucleus"/>
    <property type="evidence" value="ECO:0007669"/>
    <property type="project" value="TreeGrafter"/>
</dbReference>
<keyword evidence="9 13" id="KW-0408">Iron</keyword>
<dbReference type="InterPro" id="IPR044298">
    <property type="entry name" value="MIG/MutY"/>
</dbReference>
<evidence type="ECO:0000256" key="1">
    <source>
        <dbReference type="ARBA" id="ARBA00000843"/>
    </source>
</evidence>
<dbReference type="PANTHER" id="PTHR42944">
    <property type="entry name" value="ADENINE DNA GLYCOSYLASE"/>
    <property type="match status" value="1"/>
</dbReference>
<evidence type="ECO:0000256" key="13">
    <source>
        <dbReference type="RuleBase" id="RU365096"/>
    </source>
</evidence>
<dbReference type="InterPro" id="IPR003265">
    <property type="entry name" value="HhH-GPD_domain"/>
</dbReference>
<comment type="similarity">
    <text evidence="2 13">Belongs to the Nth/MutY family.</text>
</comment>
<keyword evidence="5" id="KW-0004">4Fe-4S</keyword>
<keyword evidence="7 13" id="KW-0227">DNA damage</keyword>
<keyword evidence="16" id="KW-1185">Reference proteome</keyword>
<proteinExistence type="inferred from homology"/>
<keyword evidence="10" id="KW-0411">Iron-sulfur</keyword>
<keyword evidence="11" id="KW-0234">DNA repair</keyword>
<evidence type="ECO:0000256" key="4">
    <source>
        <dbReference type="ARBA" id="ARBA00022023"/>
    </source>
</evidence>
<dbReference type="SMART" id="SM00478">
    <property type="entry name" value="ENDO3c"/>
    <property type="match status" value="1"/>
</dbReference>
<evidence type="ECO:0000256" key="9">
    <source>
        <dbReference type="ARBA" id="ARBA00023004"/>
    </source>
</evidence>
<dbReference type="SUPFAM" id="SSF48150">
    <property type="entry name" value="DNA-glycosylase"/>
    <property type="match status" value="1"/>
</dbReference>
<feature type="domain" description="HhH-GPD" evidence="14">
    <location>
        <begin position="120"/>
        <end position="270"/>
    </location>
</feature>
<dbReference type="SUPFAM" id="SSF55811">
    <property type="entry name" value="Nudix"/>
    <property type="match status" value="1"/>
</dbReference>
<dbReference type="FunFam" id="1.10.340.30:FF:000002">
    <property type="entry name" value="Adenine DNA glycosylase"/>
    <property type="match status" value="1"/>
</dbReference>
<keyword evidence="8" id="KW-0378">Hydrolase</keyword>
<dbReference type="InterPro" id="IPR015797">
    <property type="entry name" value="NUDIX_hydrolase-like_dom_sf"/>
</dbReference>
<dbReference type="GO" id="GO:0051539">
    <property type="term" value="F:4 iron, 4 sulfur cluster binding"/>
    <property type="evidence" value="ECO:0007669"/>
    <property type="project" value="UniProtKB-UniRule"/>
</dbReference>
<comment type="caution">
    <text evidence="15">The sequence shown here is derived from an EMBL/GenBank/DDBJ whole genome shotgun (WGS) entry which is preliminary data.</text>
</comment>
<dbReference type="CDD" id="cd00056">
    <property type="entry name" value="ENDO3c"/>
    <property type="match status" value="1"/>
</dbReference>
<dbReference type="InterPro" id="IPR029119">
    <property type="entry name" value="MutY_C"/>
</dbReference>
<gene>
    <name evidence="15" type="ORF">CDCA_CDCA05G1666</name>
</gene>
<evidence type="ECO:0000313" key="16">
    <source>
        <dbReference type="Proteomes" id="UP001301350"/>
    </source>
</evidence>
<reference evidence="15 16" key="1">
    <citation type="submission" date="2022-07" db="EMBL/GenBank/DDBJ databases">
        <title>Genome-wide signatures of adaptation to extreme environments.</title>
        <authorList>
            <person name="Cho C.H."/>
            <person name="Yoon H.S."/>
        </authorList>
    </citation>
    <scope>NUCLEOTIDE SEQUENCE [LARGE SCALE GENOMIC DNA]</scope>
    <source>
        <strain evidence="15 16">DBV 063 E5</strain>
    </source>
</reference>
<evidence type="ECO:0000256" key="7">
    <source>
        <dbReference type="ARBA" id="ARBA00022763"/>
    </source>
</evidence>
<evidence type="ECO:0000256" key="5">
    <source>
        <dbReference type="ARBA" id="ARBA00022485"/>
    </source>
</evidence>
<evidence type="ECO:0000256" key="12">
    <source>
        <dbReference type="ARBA" id="ARBA00023295"/>
    </source>
</evidence>
<dbReference type="GO" id="GO:0032357">
    <property type="term" value="F:oxidized purine DNA binding"/>
    <property type="evidence" value="ECO:0007669"/>
    <property type="project" value="TreeGrafter"/>
</dbReference>
<dbReference type="NCBIfam" id="TIGR01084">
    <property type="entry name" value="mutY"/>
    <property type="match status" value="1"/>
</dbReference>
<evidence type="ECO:0000256" key="8">
    <source>
        <dbReference type="ARBA" id="ARBA00022801"/>
    </source>
</evidence>
<evidence type="ECO:0000256" key="2">
    <source>
        <dbReference type="ARBA" id="ARBA00008343"/>
    </source>
</evidence>
<evidence type="ECO:0000256" key="6">
    <source>
        <dbReference type="ARBA" id="ARBA00022723"/>
    </source>
</evidence>
<dbReference type="EMBL" id="JANCYW010000005">
    <property type="protein sequence ID" value="KAK4535641.1"/>
    <property type="molecule type" value="Genomic_DNA"/>
</dbReference>
<accession>A0AAV9ITZ5</accession>
<dbReference type="AlphaFoldDB" id="A0AAV9ITZ5"/>
<comment type="function">
    <text evidence="13">Adenine glycosylase active on G-A mispairs.</text>
</comment>
<dbReference type="Gene3D" id="1.10.340.30">
    <property type="entry name" value="Hypothetical protein, domain 2"/>
    <property type="match status" value="1"/>
</dbReference>
<evidence type="ECO:0000313" key="15">
    <source>
        <dbReference type="EMBL" id="KAK4535641.1"/>
    </source>
</evidence>
<dbReference type="EC" id="3.2.2.31" evidence="3 13"/>
<dbReference type="InterPro" id="IPR005760">
    <property type="entry name" value="A/G_AdeGlyc_MutY"/>
</dbReference>
<dbReference type="GO" id="GO:0034039">
    <property type="term" value="F:8-oxo-7,8-dihydroguanine DNA N-glycosylase activity"/>
    <property type="evidence" value="ECO:0007669"/>
    <property type="project" value="TreeGrafter"/>
</dbReference>
<comment type="catalytic activity">
    <reaction evidence="1 13">
        <text>Hydrolyzes free adenine bases from 7,8-dihydro-8-oxoguanine:adenine mismatched double-stranded DNA, leaving an apurinic site.</text>
        <dbReference type="EC" id="3.2.2.31"/>
    </reaction>
</comment>
<dbReference type="PANTHER" id="PTHR42944:SF1">
    <property type="entry name" value="ADENINE DNA GLYCOSYLASE"/>
    <property type="match status" value="1"/>
</dbReference>